<name>J9GG70_9ZZZZ</name>
<organism evidence="1">
    <name type="scientific">gut metagenome</name>
    <dbReference type="NCBI Taxonomy" id="749906"/>
    <lineage>
        <taxon>unclassified sequences</taxon>
        <taxon>metagenomes</taxon>
        <taxon>organismal metagenomes</taxon>
    </lineage>
</organism>
<accession>J9GG70</accession>
<protein>
    <submittedName>
        <fullName evidence="1">Uncharacterized protein</fullName>
    </submittedName>
</protein>
<gene>
    <name evidence="1" type="ORF">EVA_13553</name>
</gene>
<reference evidence="1" key="1">
    <citation type="journal article" date="2012" name="PLoS ONE">
        <title>Gene sets for utilization of primary and secondary nutrition supplies in the distal gut of endangered iberian lynx.</title>
        <authorList>
            <person name="Alcaide M."/>
            <person name="Messina E."/>
            <person name="Richter M."/>
            <person name="Bargiela R."/>
            <person name="Peplies J."/>
            <person name="Huws S.A."/>
            <person name="Newbold C.J."/>
            <person name="Golyshin P.N."/>
            <person name="Simon M.A."/>
            <person name="Lopez G."/>
            <person name="Yakimov M.M."/>
            <person name="Ferrer M."/>
        </authorList>
    </citation>
    <scope>NUCLEOTIDE SEQUENCE</scope>
</reference>
<comment type="caution">
    <text evidence="1">The sequence shown here is derived from an EMBL/GenBank/DDBJ whole genome shotgun (WGS) entry which is preliminary data.</text>
</comment>
<dbReference type="EMBL" id="AMCI01004308">
    <property type="protein sequence ID" value="EJW98339.1"/>
    <property type="molecule type" value="Genomic_DNA"/>
</dbReference>
<proteinExistence type="predicted"/>
<sequence length="211" mass="23874">MSDNKAFLLIPGARIPVNEADRILASLSPESRQALEAIGEDAGQAVPQVFDHGCYRRAPHLVWLWKVITRRETLPHEAPWRWLALGGREQAPELWCLTPYTLKDGRITQTRPELDDSTFMQLTFAIEPIFLKAGLRLQIWDCHWFLTRREDWALTATPAMALPGLTPHEARLEGDAALEVRQMLTEIETILASHPINAERRAKGEPTIDGV</sequence>
<feature type="non-terminal residue" evidence="1">
    <location>
        <position position="211"/>
    </location>
</feature>
<dbReference type="AlphaFoldDB" id="J9GG70"/>
<evidence type="ECO:0000313" key="1">
    <source>
        <dbReference type="EMBL" id="EJW98339.1"/>
    </source>
</evidence>